<evidence type="ECO:0000259" key="10">
    <source>
        <dbReference type="Pfam" id="PF22640"/>
    </source>
</evidence>
<dbReference type="GO" id="GO:0016853">
    <property type="term" value="F:isomerase activity"/>
    <property type="evidence" value="ECO:0007669"/>
    <property type="project" value="UniProtKB-KW"/>
</dbReference>
<evidence type="ECO:0000313" key="13">
    <source>
        <dbReference type="Proteomes" id="UP000234483"/>
    </source>
</evidence>
<evidence type="ECO:0000256" key="8">
    <source>
        <dbReference type="RuleBase" id="RU004190"/>
    </source>
</evidence>
<dbReference type="Proteomes" id="UP000234483">
    <property type="component" value="Unassembled WGS sequence"/>
</dbReference>
<dbReference type="SUPFAM" id="SSF53448">
    <property type="entry name" value="Nucleotide-diphospho-sugar transferases"/>
    <property type="match status" value="1"/>
</dbReference>
<dbReference type="EMBL" id="PJRQ01000002">
    <property type="protein sequence ID" value="PLR21528.1"/>
    <property type="molecule type" value="Genomic_DNA"/>
</dbReference>
<dbReference type="PANTHER" id="PTHR46390:SF1">
    <property type="entry name" value="MANNOSE-1-PHOSPHATE GUANYLYLTRANSFERASE"/>
    <property type="match status" value="1"/>
</dbReference>
<dbReference type="FunFam" id="3.90.550.10:FF:000046">
    <property type="entry name" value="Mannose-1-phosphate guanylyltransferase (GDP)"/>
    <property type="match status" value="1"/>
</dbReference>
<dbReference type="Pfam" id="PF00483">
    <property type="entry name" value="NTP_transferase"/>
    <property type="match status" value="1"/>
</dbReference>
<feature type="domain" description="Nucleotidyl transferase" evidence="9">
    <location>
        <begin position="6"/>
        <end position="287"/>
    </location>
</feature>
<evidence type="ECO:0000313" key="14">
    <source>
        <dbReference type="Proteomes" id="UP000281192"/>
    </source>
</evidence>
<keyword evidence="12" id="KW-0413">Isomerase</keyword>
<proteinExistence type="inferred from homology"/>
<dbReference type="PANTHER" id="PTHR46390">
    <property type="entry name" value="MANNOSE-1-PHOSPHATE GUANYLYLTRANSFERASE"/>
    <property type="match status" value="1"/>
</dbReference>
<keyword evidence="4 12" id="KW-0548">Nucleotidyltransferase</keyword>
<evidence type="ECO:0000256" key="5">
    <source>
        <dbReference type="ARBA" id="ARBA00022741"/>
    </source>
</evidence>
<feature type="domain" description="MannoseP isomerase/GMP-like beta-helix" evidence="10">
    <location>
        <begin position="297"/>
        <end position="350"/>
    </location>
</feature>
<dbReference type="NCBIfam" id="TIGR01479">
    <property type="entry name" value="GMP_PMI"/>
    <property type="match status" value="1"/>
</dbReference>
<dbReference type="EMBL" id="CP026100">
    <property type="protein sequence ID" value="AYV45929.1"/>
    <property type="molecule type" value="Genomic_DNA"/>
</dbReference>
<dbReference type="InterPro" id="IPR049577">
    <property type="entry name" value="GMPP_N"/>
</dbReference>
<keyword evidence="14" id="KW-1185">Reference proteome</keyword>
<keyword evidence="6" id="KW-0342">GTP-binding</keyword>
<dbReference type="InterPro" id="IPR029044">
    <property type="entry name" value="Nucleotide-diphossugar_trans"/>
</dbReference>
<dbReference type="InterPro" id="IPR005835">
    <property type="entry name" value="NTP_transferase_dom"/>
</dbReference>
<dbReference type="InterPro" id="IPR006375">
    <property type="entry name" value="Man1P_GuaTrfase/Man6P_Isoase"/>
</dbReference>
<accession>A0A2N5D636</accession>
<dbReference type="KEGG" id="cfh:C1707_06510"/>
<dbReference type="GO" id="GO:0004475">
    <property type="term" value="F:mannose-1-phosphate guanylyltransferase (GTP) activity"/>
    <property type="evidence" value="ECO:0007669"/>
    <property type="project" value="UniProtKB-EC"/>
</dbReference>
<keyword evidence="3 12" id="KW-0808">Transferase</keyword>
<dbReference type="AlphaFoldDB" id="A0A2N5D636"/>
<evidence type="ECO:0000313" key="12">
    <source>
        <dbReference type="EMBL" id="PLR21528.1"/>
    </source>
</evidence>
<dbReference type="Gene3D" id="3.90.550.10">
    <property type="entry name" value="Spore Coat Polysaccharide Biosynthesis Protein SpsA, Chain A"/>
    <property type="match status" value="1"/>
</dbReference>
<dbReference type="Pfam" id="PF22640">
    <property type="entry name" value="ManC_GMP_beta-helix"/>
    <property type="match status" value="1"/>
</dbReference>
<evidence type="ECO:0000256" key="2">
    <source>
        <dbReference type="ARBA" id="ARBA00012387"/>
    </source>
</evidence>
<dbReference type="InterPro" id="IPR051161">
    <property type="entry name" value="Mannose-6P_isomerase_type2"/>
</dbReference>
<dbReference type="OrthoDB" id="9806359at2"/>
<dbReference type="InterPro" id="IPR054566">
    <property type="entry name" value="ManC/GMP-like_b-helix"/>
</dbReference>
<organism evidence="12 13">
    <name type="scientific">Caulobacter flavus</name>
    <dbReference type="NCBI Taxonomy" id="1679497"/>
    <lineage>
        <taxon>Bacteria</taxon>
        <taxon>Pseudomonadati</taxon>
        <taxon>Pseudomonadota</taxon>
        <taxon>Alphaproteobacteria</taxon>
        <taxon>Caulobacterales</taxon>
        <taxon>Caulobacteraceae</taxon>
        <taxon>Caulobacter</taxon>
    </lineage>
</organism>
<evidence type="ECO:0000256" key="4">
    <source>
        <dbReference type="ARBA" id="ARBA00022695"/>
    </source>
</evidence>
<evidence type="ECO:0000256" key="1">
    <source>
        <dbReference type="ARBA" id="ARBA00006115"/>
    </source>
</evidence>
<comment type="catalytic activity">
    <reaction evidence="7">
        <text>alpha-D-mannose 1-phosphate + GTP + H(+) = GDP-alpha-D-mannose + diphosphate</text>
        <dbReference type="Rhea" id="RHEA:15229"/>
        <dbReference type="ChEBI" id="CHEBI:15378"/>
        <dbReference type="ChEBI" id="CHEBI:33019"/>
        <dbReference type="ChEBI" id="CHEBI:37565"/>
        <dbReference type="ChEBI" id="CHEBI:57527"/>
        <dbReference type="ChEBI" id="CHEBI:58409"/>
        <dbReference type="EC" id="2.7.7.13"/>
    </reaction>
</comment>
<dbReference type="RefSeq" id="WP_101711136.1">
    <property type="nucleotide sequence ID" value="NZ_CP026100.1"/>
</dbReference>
<sequence length="442" mass="46956">MTKLYPVILCGGSGTRLWPASRLDRPKQFLKLLGPHSSFQETLLRVRDLAAGQEIIIVTGAAMIDFVREQAREIETPVVVLLEPEARDSAPAVAAAAAYVEALDPDAVALMLAADHHVGEVELFKDAARLAAHAASKGLIVTFGVRPTGPATGFGYIRPGAALDAEGVFKVAAFVEKPDLDLAKTYVSQGYLWNSGNFAFKASTMLAELENFEPLIARAARDAVAKAERADPDGLCLKLDPASFAQAPRKSLDYAIMERTHLAAVVPAAFSWSDLGAWDAIWGASPQDGHGNAAQGDVTLVDTRGVLARSTGPFVGAIGVSDLMIVAEPDAVLVCRRDDAQAVKTLVDRLKANGRDLAQRHPVSETAGLERRVLSKSAQVSVEMWRLAARTQVALPGARLQLLQGRVKAGDRELAPGDYAALAQDEAATALTPATVLVTLFA</sequence>
<gene>
    <name evidence="11" type="ORF">C1707_06510</name>
    <name evidence="12" type="ORF">CFHF_00835</name>
</gene>
<dbReference type="SUPFAM" id="SSF159283">
    <property type="entry name" value="Guanosine diphospho-D-mannose pyrophosphorylase/mannose-6-phosphate isomerase linker domain"/>
    <property type="match status" value="1"/>
</dbReference>
<evidence type="ECO:0000313" key="11">
    <source>
        <dbReference type="EMBL" id="AYV45929.1"/>
    </source>
</evidence>
<dbReference type="GO" id="GO:0000271">
    <property type="term" value="P:polysaccharide biosynthetic process"/>
    <property type="evidence" value="ECO:0007669"/>
    <property type="project" value="InterPro"/>
</dbReference>
<evidence type="ECO:0000256" key="3">
    <source>
        <dbReference type="ARBA" id="ARBA00022679"/>
    </source>
</evidence>
<dbReference type="EC" id="2.7.7.13" evidence="2"/>
<name>A0A2N5D636_9CAUL</name>
<reference evidence="11 14" key="2">
    <citation type="submission" date="2018-01" db="EMBL/GenBank/DDBJ databases">
        <title>Complete genome sequence of Caulobacter flavus RHGG3.</title>
        <authorList>
            <person name="Yang E."/>
        </authorList>
    </citation>
    <scope>NUCLEOTIDE SEQUENCE [LARGE SCALE GENOMIC DNA]</scope>
    <source>
        <strain evidence="11 14">RHGG3</strain>
    </source>
</reference>
<reference evidence="12 13" key="1">
    <citation type="submission" date="2017-12" db="EMBL/GenBank/DDBJ databases">
        <title>The genome sequence of Caulobacter flavus CGMCC1 15093.</title>
        <authorList>
            <person name="Gao J."/>
            <person name="Mao X."/>
            <person name="Sun J."/>
        </authorList>
    </citation>
    <scope>NUCLEOTIDE SEQUENCE [LARGE SCALE GENOMIC DNA]</scope>
    <source>
        <strain evidence="12 13">CGMCC1 15093</strain>
    </source>
</reference>
<dbReference type="CDD" id="cd02509">
    <property type="entry name" value="GDP-M1P_Guanylyltransferase"/>
    <property type="match status" value="1"/>
</dbReference>
<evidence type="ECO:0000259" key="9">
    <source>
        <dbReference type="Pfam" id="PF00483"/>
    </source>
</evidence>
<evidence type="ECO:0000256" key="7">
    <source>
        <dbReference type="ARBA" id="ARBA00047343"/>
    </source>
</evidence>
<dbReference type="GO" id="GO:0009298">
    <property type="term" value="P:GDP-mannose biosynthetic process"/>
    <property type="evidence" value="ECO:0007669"/>
    <property type="project" value="TreeGrafter"/>
</dbReference>
<comment type="similarity">
    <text evidence="1 8">Belongs to the mannose-6-phosphate isomerase type 2 family.</text>
</comment>
<evidence type="ECO:0000256" key="6">
    <source>
        <dbReference type="ARBA" id="ARBA00023134"/>
    </source>
</evidence>
<protein>
    <recommendedName>
        <fullName evidence="2">mannose-1-phosphate guanylyltransferase</fullName>
        <ecNumber evidence="2">2.7.7.13</ecNumber>
    </recommendedName>
</protein>
<dbReference type="Proteomes" id="UP000281192">
    <property type="component" value="Chromosome"/>
</dbReference>
<keyword evidence="5" id="KW-0547">Nucleotide-binding</keyword>
<dbReference type="GO" id="GO:0005525">
    <property type="term" value="F:GTP binding"/>
    <property type="evidence" value="ECO:0007669"/>
    <property type="project" value="UniProtKB-KW"/>
</dbReference>